<evidence type="ECO:0000313" key="13">
    <source>
        <dbReference type="EMBL" id="KAK9823509.1"/>
    </source>
</evidence>
<proteinExistence type="inferred from homology"/>
<organism evidence="13 14">
    <name type="scientific">[Myrmecia] bisecta</name>
    <dbReference type="NCBI Taxonomy" id="41462"/>
    <lineage>
        <taxon>Eukaryota</taxon>
        <taxon>Viridiplantae</taxon>
        <taxon>Chlorophyta</taxon>
        <taxon>core chlorophytes</taxon>
        <taxon>Trebouxiophyceae</taxon>
        <taxon>Trebouxiales</taxon>
        <taxon>Trebouxiaceae</taxon>
        <taxon>Myrmecia</taxon>
    </lineage>
</organism>
<dbReference type="PROSITE" id="PS50011">
    <property type="entry name" value="PROTEIN_KINASE_DOM"/>
    <property type="match status" value="1"/>
</dbReference>
<name>A0AAW1QPS8_9CHLO</name>
<reference evidence="13 14" key="1">
    <citation type="journal article" date="2024" name="Nat. Commun.">
        <title>Phylogenomics reveals the evolutionary origins of lichenization in chlorophyte algae.</title>
        <authorList>
            <person name="Puginier C."/>
            <person name="Libourel C."/>
            <person name="Otte J."/>
            <person name="Skaloud P."/>
            <person name="Haon M."/>
            <person name="Grisel S."/>
            <person name="Petersen M."/>
            <person name="Berrin J.G."/>
            <person name="Delaux P.M."/>
            <person name="Dal Grande F."/>
            <person name="Keller J."/>
        </authorList>
    </citation>
    <scope>NUCLEOTIDE SEQUENCE [LARGE SCALE GENOMIC DNA]</scope>
    <source>
        <strain evidence="13 14">SAG 2043</strain>
    </source>
</reference>
<dbReference type="InterPro" id="IPR000719">
    <property type="entry name" value="Prot_kinase_dom"/>
</dbReference>
<dbReference type="FunFam" id="1.10.510.10:FF:000421">
    <property type="entry name" value="Serine/threonine-protein kinase PAK 6"/>
    <property type="match status" value="1"/>
</dbReference>
<evidence type="ECO:0000256" key="7">
    <source>
        <dbReference type="ARBA" id="ARBA00022840"/>
    </source>
</evidence>
<dbReference type="SMART" id="SM00220">
    <property type="entry name" value="S_TKc"/>
    <property type="match status" value="1"/>
</dbReference>
<feature type="compositionally biased region" description="Low complexity" evidence="11">
    <location>
        <begin position="450"/>
        <end position="460"/>
    </location>
</feature>
<feature type="domain" description="Protein kinase" evidence="12">
    <location>
        <begin position="17"/>
        <end position="271"/>
    </location>
</feature>
<dbReference type="Gene3D" id="1.10.510.10">
    <property type="entry name" value="Transferase(Phosphotransferase) domain 1"/>
    <property type="match status" value="1"/>
</dbReference>
<evidence type="ECO:0000256" key="4">
    <source>
        <dbReference type="ARBA" id="ARBA00022679"/>
    </source>
</evidence>
<dbReference type="PANTHER" id="PTHR48012:SF10">
    <property type="entry name" value="FI20177P1"/>
    <property type="match status" value="1"/>
</dbReference>
<feature type="binding site" evidence="10">
    <location>
        <position position="46"/>
    </location>
    <ligand>
        <name>ATP</name>
        <dbReference type="ChEBI" id="CHEBI:30616"/>
    </ligand>
</feature>
<keyword evidence="5 10" id="KW-0547">Nucleotide-binding</keyword>
<feature type="region of interest" description="Disordered" evidence="11">
    <location>
        <begin position="387"/>
        <end position="472"/>
    </location>
</feature>
<evidence type="ECO:0000256" key="11">
    <source>
        <dbReference type="SAM" id="MobiDB-lite"/>
    </source>
</evidence>
<evidence type="ECO:0000259" key="12">
    <source>
        <dbReference type="PROSITE" id="PS50011"/>
    </source>
</evidence>
<keyword evidence="7 10" id="KW-0067">ATP-binding</keyword>
<comment type="caution">
    <text evidence="13">The sequence shown here is derived from an EMBL/GenBank/DDBJ whole genome shotgun (WGS) entry which is preliminary data.</text>
</comment>
<dbReference type="PANTHER" id="PTHR48012">
    <property type="entry name" value="STERILE20-LIKE KINASE, ISOFORM B-RELATED"/>
    <property type="match status" value="1"/>
</dbReference>
<keyword evidence="6" id="KW-0418">Kinase</keyword>
<accession>A0AAW1QPS8</accession>
<dbReference type="Pfam" id="PF00069">
    <property type="entry name" value="Pkinase"/>
    <property type="match status" value="1"/>
</dbReference>
<evidence type="ECO:0000256" key="1">
    <source>
        <dbReference type="ARBA" id="ARBA00008874"/>
    </source>
</evidence>
<dbReference type="GO" id="GO:0005524">
    <property type="term" value="F:ATP binding"/>
    <property type="evidence" value="ECO:0007669"/>
    <property type="project" value="UniProtKB-UniRule"/>
</dbReference>
<evidence type="ECO:0000256" key="3">
    <source>
        <dbReference type="ARBA" id="ARBA00022527"/>
    </source>
</evidence>
<keyword evidence="14" id="KW-1185">Reference proteome</keyword>
<evidence type="ECO:0000256" key="6">
    <source>
        <dbReference type="ARBA" id="ARBA00022777"/>
    </source>
</evidence>
<gene>
    <name evidence="13" type="ORF">WJX72_003256</name>
</gene>
<keyword evidence="4" id="KW-0808">Transferase</keyword>
<evidence type="ECO:0000256" key="2">
    <source>
        <dbReference type="ARBA" id="ARBA00012513"/>
    </source>
</evidence>
<comment type="similarity">
    <text evidence="1">Belongs to the protein kinase superfamily. STE Ser/Thr protein kinase family. STE20 subfamily.</text>
</comment>
<dbReference type="SUPFAM" id="SSF56112">
    <property type="entry name" value="Protein kinase-like (PK-like)"/>
    <property type="match status" value="1"/>
</dbReference>
<dbReference type="InterPro" id="IPR011009">
    <property type="entry name" value="Kinase-like_dom_sf"/>
</dbReference>
<sequence>MSDTGQESPLAIDAERYDRLECIGRGSFGDVYRGWDKELQQEVAIKVIDLEDVEDDIEDIHKEVAVLARCKSNNITEYYASVLKPGSTELLIVMELMATSVADLLEEVQLDEPCLAWILHEVLQALAYLHSEHRIHRDVKAANILLSAQGAVKISDFGVSGQLTGTLGYRRRTFVGTPYWMAPEVIESSEEGYTQTADVWSLGITAIEMALGSPPHADLHPMRVLFLIPKEPSPSLDGPFSRAFKDFVSCCLQKDPSLRPSCADLLQHEFIMSARPAPKLQELIATHAERKPRAETNGMYGATPQINQTMPKWDFGPSDAQGTVKAKASNFEHAHAGSADHDKKQPVGTLKSHQLSNFTVKDGSIGGTVASNGIRSRLQHMSIADVATDEDMSTMRPQHSRRHISAENIAMAAKPPPTPSSRRTSVDDPTPSEEPAIPTSTARDDDPSTSSPEAQAQQEQPRAKQATDSHQASTSDVLRLLLQPALAAAVGHDRTAKAAAAAALDALAALEGTAPGALQATLAEMLRLLSVQSSTSAPSLQSLQETAQGLFGSASVADYSGTVPDVGPLGTFLLNRWKESMAQDRLRHAPPPHPPFDFDAL</sequence>
<dbReference type="GO" id="GO:0004674">
    <property type="term" value="F:protein serine/threonine kinase activity"/>
    <property type="evidence" value="ECO:0007669"/>
    <property type="project" value="UniProtKB-KW"/>
</dbReference>
<protein>
    <recommendedName>
        <fullName evidence="2">non-specific serine/threonine protein kinase</fullName>
        <ecNumber evidence="2">2.7.11.1</ecNumber>
    </recommendedName>
</protein>
<comment type="catalytic activity">
    <reaction evidence="8">
        <text>L-threonyl-[protein] + ATP = O-phospho-L-threonyl-[protein] + ADP + H(+)</text>
        <dbReference type="Rhea" id="RHEA:46608"/>
        <dbReference type="Rhea" id="RHEA-COMP:11060"/>
        <dbReference type="Rhea" id="RHEA-COMP:11605"/>
        <dbReference type="ChEBI" id="CHEBI:15378"/>
        <dbReference type="ChEBI" id="CHEBI:30013"/>
        <dbReference type="ChEBI" id="CHEBI:30616"/>
        <dbReference type="ChEBI" id="CHEBI:61977"/>
        <dbReference type="ChEBI" id="CHEBI:456216"/>
        <dbReference type="EC" id="2.7.11.1"/>
    </reaction>
</comment>
<dbReference type="GO" id="GO:0005737">
    <property type="term" value="C:cytoplasm"/>
    <property type="evidence" value="ECO:0007669"/>
    <property type="project" value="TreeGrafter"/>
</dbReference>
<keyword evidence="3" id="KW-0723">Serine/threonine-protein kinase</keyword>
<evidence type="ECO:0000313" key="14">
    <source>
        <dbReference type="Proteomes" id="UP001489004"/>
    </source>
</evidence>
<dbReference type="EMBL" id="JALJOR010000002">
    <property type="protein sequence ID" value="KAK9823509.1"/>
    <property type="molecule type" value="Genomic_DNA"/>
</dbReference>
<dbReference type="InterPro" id="IPR017441">
    <property type="entry name" value="Protein_kinase_ATP_BS"/>
</dbReference>
<evidence type="ECO:0000256" key="8">
    <source>
        <dbReference type="ARBA" id="ARBA00047899"/>
    </source>
</evidence>
<dbReference type="InterPro" id="IPR050629">
    <property type="entry name" value="STE20/SPS1-PAK"/>
</dbReference>
<evidence type="ECO:0000256" key="10">
    <source>
        <dbReference type="PROSITE-ProRule" id="PRU10141"/>
    </source>
</evidence>
<dbReference type="Proteomes" id="UP001489004">
    <property type="component" value="Unassembled WGS sequence"/>
</dbReference>
<evidence type="ECO:0000256" key="5">
    <source>
        <dbReference type="ARBA" id="ARBA00022741"/>
    </source>
</evidence>
<dbReference type="AlphaFoldDB" id="A0AAW1QPS8"/>
<dbReference type="EC" id="2.7.11.1" evidence="2"/>
<evidence type="ECO:0000256" key="9">
    <source>
        <dbReference type="ARBA" id="ARBA00048679"/>
    </source>
</evidence>
<comment type="catalytic activity">
    <reaction evidence="9">
        <text>L-seryl-[protein] + ATP = O-phospho-L-seryl-[protein] + ADP + H(+)</text>
        <dbReference type="Rhea" id="RHEA:17989"/>
        <dbReference type="Rhea" id="RHEA-COMP:9863"/>
        <dbReference type="Rhea" id="RHEA-COMP:11604"/>
        <dbReference type="ChEBI" id="CHEBI:15378"/>
        <dbReference type="ChEBI" id="CHEBI:29999"/>
        <dbReference type="ChEBI" id="CHEBI:30616"/>
        <dbReference type="ChEBI" id="CHEBI:83421"/>
        <dbReference type="ChEBI" id="CHEBI:456216"/>
        <dbReference type="EC" id="2.7.11.1"/>
    </reaction>
</comment>
<dbReference type="PROSITE" id="PS00107">
    <property type="entry name" value="PROTEIN_KINASE_ATP"/>
    <property type="match status" value="1"/>
</dbReference>